<gene>
    <name evidence="1" type="ORF">Sf11_gp11</name>
</gene>
<dbReference type="Gene3D" id="3.40.1350.10">
    <property type="match status" value="1"/>
</dbReference>
<dbReference type="GO" id="GO:0004519">
    <property type="term" value="F:endonuclease activity"/>
    <property type="evidence" value="ECO:0007669"/>
    <property type="project" value="UniProtKB-KW"/>
</dbReference>
<dbReference type="InterPro" id="IPR011856">
    <property type="entry name" value="tRNA_endonuc-like_dom_sf"/>
</dbReference>
<protein>
    <submittedName>
        <fullName evidence="1">Putative type III restriction endonuclease</fullName>
    </submittedName>
</protein>
<organism evidence="1 2">
    <name type="scientific">Shigella phage Sf11 SMD-2017</name>
    <dbReference type="NCBI Taxonomy" id="2282196"/>
    <lineage>
        <taxon>Viruses</taxon>
        <taxon>Duplodnaviria</taxon>
        <taxon>Heunggongvirae</taxon>
        <taxon>Uroviricota</taxon>
        <taxon>Caudoviricetes</taxon>
        <taxon>Cedarrivervirus</taxon>
        <taxon>Cedarrivervirus Sf11</taxon>
    </lineage>
</organism>
<keyword evidence="1" id="KW-0255">Endonuclease</keyword>
<keyword evidence="1" id="KW-0540">Nuclease</keyword>
<name>A0A291AXD2_9CAUD</name>
<keyword evidence="1" id="KW-0378">Hydrolase</keyword>
<dbReference type="Proteomes" id="UP000223389">
    <property type="component" value="Segment"/>
</dbReference>
<evidence type="ECO:0000313" key="1">
    <source>
        <dbReference type="EMBL" id="ATE85658.1"/>
    </source>
</evidence>
<dbReference type="EMBL" id="MF158038">
    <property type="protein sequence ID" value="ATE85658.1"/>
    <property type="molecule type" value="Genomic_DNA"/>
</dbReference>
<proteinExistence type="predicted"/>
<reference evidence="1 2" key="1">
    <citation type="submission" date="2017-05" db="EMBL/GenBank/DDBJ databases">
        <title>The isolation and characterization of 16 novel Shigella-infecting phages from the environment.</title>
        <authorList>
            <person name="Doore S.M."/>
            <person name="Schrad J.R."/>
            <person name="Dover J.A."/>
            <person name="Parent K.N."/>
        </authorList>
    </citation>
    <scope>NUCLEOTIDE SEQUENCE [LARGE SCALE GENOMIC DNA]</scope>
</reference>
<evidence type="ECO:0000313" key="2">
    <source>
        <dbReference type="Proteomes" id="UP000223389"/>
    </source>
</evidence>
<keyword evidence="2" id="KW-1185">Reference proteome</keyword>
<dbReference type="GO" id="GO:0003676">
    <property type="term" value="F:nucleic acid binding"/>
    <property type="evidence" value="ECO:0007669"/>
    <property type="project" value="InterPro"/>
</dbReference>
<accession>A0A291AXD2</accession>
<sequence length="151" mass="17375">MIFPEGIKVYGNLDYRNKKCPSEDAELETFVNQIRKLYPDFARVMIHVPNEGKRKGYEVENLKKKGSLNFGASDIIIIGKQSFVMEMKRMDHTLSKWQPGQMAYLKAAKELGSFACVCLGWEAAIMAFNDWRAMNYPNYKKTSDPLIFDGF</sequence>